<reference evidence="1 2" key="1">
    <citation type="submission" date="2022-11" db="EMBL/GenBank/DDBJ databases">
        <title>Minimal conservation of predation-associated metabolite biosynthetic gene clusters underscores biosynthetic potential of Myxococcota including descriptions for ten novel species: Archangium lansinium sp. nov., Myxococcus landrumus sp. nov., Nannocystis bai.</title>
        <authorList>
            <person name="Ahearne A."/>
            <person name="Stevens C."/>
            <person name="Phillips K."/>
        </authorList>
    </citation>
    <scope>NUCLEOTIDE SEQUENCE [LARGE SCALE GENOMIC DNA]</scope>
    <source>
        <strain evidence="1 2">MIWBW</strain>
    </source>
</reference>
<organism evidence="1 2">
    <name type="scientific">Archangium lansingense</name>
    <dbReference type="NCBI Taxonomy" id="2995310"/>
    <lineage>
        <taxon>Bacteria</taxon>
        <taxon>Pseudomonadati</taxon>
        <taxon>Myxococcota</taxon>
        <taxon>Myxococcia</taxon>
        <taxon>Myxococcales</taxon>
        <taxon>Cystobacterineae</taxon>
        <taxon>Archangiaceae</taxon>
        <taxon>Archangium</taxon>
    </lineage>
</organism>
<dbReference type="Proteomes" id="UP001207654">
    <property type="component" value="Unassembled WGS sequence"/>
</dbReference>
<dbReference type="RefSeq" id="WP_267541844.1">
    <property type="nucleotide sequence ID" value="NZ_JAPNKA010000001.1"/>
</dbReference>
<evidence type="ECO:0000313" key="2">
    <source>
        <dbReference type="Proteomes" id="UP001207654"/>
    </source>
</evidence>
<gene>
    <name evidence="1" type="ORF">OV287_53635</name>
</gene>
<accession>A0ABT4ANN5</accession>
<proteinExistence type="predicted"/>
<dbReference type="EMBL" id="JAPNKA010000001">
    <property type="protein sequence ID" value="MCY1083310.1"/>
    <property type="molecule type" value="Genomic_DNA"/>
</dbReference>
<evidence type="ECO:0000313" key="1">
    <source>
        <dbReference type="EMBL" id="MCY1083310.1"/>
    </source>
</evidence>
<name>A0ABT4ANN5_9BACT</name>
<comment type="caution">
    <text evidence="1">The sequence shown here is derived from an EMBL/GenBank/DDBJ whole genome shotgun (WGS) entry which is preliminary data.</text>
</comment>
<protein>
    <submittedName>
        <fullName evidence="1">Uncharacterized protein</fullName>
    </submittedName>
</protein>
<keyword evidence="2" id="KW-1185">Reference proteome</keyword>
<sequence>MWNKRFAWPRATQLIQDDARCASPRPCIEPGKGATTLSFYAWGTTGDEVVSSLVGMGPTADGFEQKLEEVKLTTAPKQYTIGASRVRDRKVVGGFGWVAGGRTTIQWH</sequence>